<keyword evidence="2" id="KW-0808">Transferase</keyword>
<dbReference type="InterPro" id="IPR016181">
    <property type="entry name" value="Acyl_CoA_acyltransferase"/>
</dbReference>
<dbReference type="Gene3D" id="3.40.630.30">
    <property type="match status" value="1"/>
</dbReference>
<dbReference type="EMBL" id="VTFT01000002">
    <property type="protein sequence ID" value="TYT23621.1"/>
    <property type="molecule type" value="Genomic_DNA"/>
</dbReference>
<feature type="domain" description="N-acetyltransferase" evidence="1">
    <location>
        <begin position="4"/>
        <end position="194"/>
    </location>
</feature>
<dbReference type="Pfam" id="PF00583">
    <property type="entry name" value="Acetyltransf_1"/>
    <property type="match status" value="1"/>
</dbReference>
<gene>
    <name evidence="2" type="ORF">FZO89_15370</name>
</gene>
<reference evidence="2 3" key="1">
    <citation type="submission" date="2019-08" db="EMBL/GenBank/DDBJ databases">
        <title>Luteimonas viscosus sp. nov., isolated from soil of a sunflower field.</title>
        <authorList>
            <person name="Jianli Z."/>
            <person name="Ying Z."/>
        </authorList>
    </citation>
    <scope>NUCLEOTIDE SEQUENCE [LARGE SCALE GENOMIC DNA]</scope>
    <source>
        <strain evidence="2 3">XBU10</strain>
    </source>
</reference>
<protein>
    <submittedName>
        <fullName evidence="2">GNAT family N-acetyltransferase</fullName>
    </submittedName>
</protein>
<dbReference type="RefSeq" id="WP_149104317.1">
    <property type="nucleotide sequence ID" value="NZ_VTFT01000002.1"/>
</dbReference>
<name>A0A5D4XI99_9GAMM</name>
<dbReference type="InterPro" id="IPR000182">
    <property type="entry name" value="GNAT_dom"/>
</dbReference>
<evidence type="ECO:0000259" key="1">
    <source>
        <dbReference type="PROSITE" id="PS51186"/>
    </source>
</evidence>
<dbReference type="OrthoDB" id="8894819at2"/>
<dbReference type="SUPFAM" id="SSF55729">
    <property type="entry name" value="Acyl-CoA N-acyltransferases (Nat)"/>
    <property type="match status" value="1"/>
</dbReference>
<proteinExistence type="predicted"/>
<dbReference type="AlphaFoldDB" id="A0A5D4XI99"/>
<comment type="caution">
    <text evidence="2">The sequence shown here is derived from an EMBL/GenBank/DDBJ whole genome shotgun (WGS) entry which is preliminary data.</text>
</comment>
<organism evidence="2 3">
    <name type="scientific">Luteimonas viscosa</name>
    <dbReference type="NCBI Taxonomy" id="1132694"/>
    <lineage>
        <taxon>Bacteria</taxon>
        <taxon>Pseudomonadati</taxon>
        <taxon>Pseudomonadota</taxon>
        <taxon>Gammaproteobacteria</taxon>
        <taxon>Lysobacterales</taxon>
        <taxon>Lysobacteraceae</taxon>
        <taxon>Luteimonas</taxon>
    </lineage>
</organism>
<dbReference type="Proteomes" id="UP000324973">
    <property type="component" value="Unassembled WGS sequence"/>
</dbReference>
<evidence type="ECO:0000313" key="2">
    <source>
        <dbReference type="EMBL" id="TYT23621.1"/>
    </source>
</evidence>
<dbReference type="GO" id="GO:0016747">
    <property type="term" value="F:acyltransferase activity, transferring groups other than amino-acyl groups"/>
    <property type="evidence" value="ECO:0007669"/>
    <property type="project" value="InterPro"/>
</dbReference>
<dbReference type="PROSITE" id="PS51186">
    <property type="entry name" value="GNAT"/>
    <property type="match status" value="1"/>
</dbReference>
<evidence type="ECO:0000313" key="3">
    <source>
        <dbReference type="Proteomes" id="UP000324973"/>
    </source>
</evidence>
<keyword evidence="3" id="KW-1185">Reference proteome</keyword>
<sequence length="194" mass="21449">MPELVVRPATAARWLDLQAVLGSRGAAAKCQCQRAILPLREYWYMPREMREAFLRKEVGRRRAPAPGLIGYSGEEAVGWCRLGPRNSFAPLRNSPVPWSGRDEDRDDAGVWAVVCFAVRAGHRRQGVSGDLAAAAVDYARARGARALEGYPMATGDGDIAWGELHVGGRGAFQRAGFREVSHPTPRRYVMRIDF</sequence>
<accession>A0A5D4XI99</accession>